<dbReference type="EMBL" id="WNZX01000001">
    <property type="protein sequence ID" value="MUG69372.1"/>
    <property type="molecule type" value="Genomic_DNA"/>
</dbReference>
<keyword evidence="4 7" id="KW-0067">ATP-binding</keyword>
<comment type="similarity">
    <text evidence="1">Belongs to the ABC transporter superfamily.</text>
</comment>
<evidence type="ECO:0000256" key="2">
    <source>
        <dbReference type="ARBA" id="ARBA00022448"/>
    </source>
</evidence>
<dbReference type="Pfam" id="PF00005">
    <property type="entry name" value="ABC_tran"/>
    <property type="match status" value="1"/>
</dbReference>
<evidence type="ECO:0000313" key="8">
    <source>
        <dbReference type="Proteomes" id="UP000450917"/>
    </source>
</evidence>
<comment type="caution">
    <text evidence="7">The sequence shown here is derived from an EMBL/GenBank/DDBJ whole genome shotgun (WGS) entry which is preliminary data.</text>
</comment>
<dbReference type="InterPro" id="IPR052156">
    <property type="entry name" value="BCAA_Transport_ATP-bd_LivF"/>
</dbReference>
<protein>
    <submittedName>
        <fullName evidence="7">ATP-binding cassette domain-containing protein</fullName>
    </submittedName>
</protein>
<evidence type="ECO:0000256" key="1">
    <source>
        <dbReference type="ARBA" id="ARBA00005417"/>
    </source>
</evidence>
<evidence type="ECO:0000256" key="4">
    <source>
        <dbReference type="ARBA" id="ARBA00022840"/>
    </source>
</evidence>
<dbReference type="PROSITE" id="PS50893">
    <property type="entry name" value="ABC_TRANSPORTER_2"/>
    <property type="match status" value="1"/>
</dbReference>
<keyword evidence="5" id="KW-0029">Amino-acid transport</keyword>
<name>A0A7X3CRW3_9BACL</name>
<dbReference type="RefSeq" id="WP_155613838.1">
    <property type="nucleotide sequence ID" value="NZ_WNZX01000001.1"/>
</dbReference>
<dbReference type="GO" id="GO:0015658">
    <property type="term" value="F:branched-chain amino acid transmembrane transporter activity"/>
    <property type="evidence" value="ECO:0007669"/>
    <property type="project" value="TreeGrafter"/>
</dbReference>
<keyword evidence="3" id="KW-0547">Nucleotide-binding</keyword>
<organism evidence="7 8">
    <name type="scientific">Paenibacillus validus</name>
    <dbReference type="NCBI Taxonomy" id="44253"/>
    <lineage>
        <taxon>Bacteria</taxon>
        <taxon>Bacillati</taxon>
        <taxon>Bacillota</taxon>
        <taxon>Bacilli</taxon>
        <taxon>Bacillales</taxon>
        <taxon>Paenibacillaceae</taxon>
        <taxon>Paenibacillus</taxon>
    </lineage>
</organism>
<evidence type="ECO:0000259" key="6">
    <source>
        <dbReference type="PROSITE" id="PS50893"/>
    </source>
</evidence>
<dbReference type="Gene3D" id="3.40.50.300">
    <property type="entry name" value="P-loop containing nucleotide triphosphate hydrolases"/>
    <property type="match status" value="1"/>
</dbReference>
<dbReference type="SMART" id="SM00382">
    <property type="entry name" value="AAA"/>
    <property type="match status" value="1"/>
</dbReference>
<dbReference type="InterPro" id="IPR003593">
    <property type="entry name" value="AAA+_ATPase"/>
</dbReference>
<dbReference type="InterPro" id="IPR003439">
    <property type="entry name" value="ABC_transporter-like_ATP-bd"/>
</dbReference>
<keyword evidence="2" id="KW-0813">Transport</keyword>
<evidence type="ECO:0000256" key="5">
    <source>
        <dbReference type="ARBA" id="ARBA00022970"/>
    </source>
</evidence>
<dbReference type="GO" id="GO:0005524">
    <property type="term" value="F:ATP binding"/>
    <property type="evidence" value="ECO:0007669"/>
    <property type="project" value="UniProtKB-KW"/>
</dbReference>
<dbReference type="PROSITE" id="PS00211">
    <property type="entry name" value="ABC_TRANSPORTER_1"/>
    <property type="match status" value="1"/>
</dbReference>
<dbReference type="PANTHER" id="PTHR43820">
    <property type="entry name" value="HIGH-AFFINITY BRANCHED-CHAIN AMINO ACID TRANSPORT ATP-BINDING PROTEIN LIVF"/>
    <property type="match status" value="1"/>
</dbReference>
<dbReference type="GO" id="GO:0016887">
    <property type="term" value="F:ATP hydrolysis activity"/>
    <property type="evidence" value="ECO:0007669"/>
    <property type="project" value="InterPro"/>
</dbReference>
<dbReference type="CDD" id="cd03224">
    <property type="entry name" value="ABC_TM1139_LivF_branched"/>
    <property type="match status" value="1"/>
</dbReference>
<dbReference type="PANTHER" id="PTHR43820:SF4">
    <property type="entry name" value="HIGH-AFFINITY BRANCHED-CHAIN AMINO ACID TRANSPORT ATP-BINDING PROTEIN LIVF"/>
    <property type="match status" value="1"/>
</dbReference>
<dbReference type="SUPFAM" id="SSF52540">
    <property type="entry name" value="P-loop containing nucleoside triphosphate hydrolases"/>
    <property type="match status" value="1"/>
</dbReference>
<dbReference type="Proteomes" id="UP000450917">
    <property type="component" value="Unassembled WGS sequence"/>
</dbReference>
<accession>A0A7X3CRW3</accession>
<reference evidence="7 8" key="1">
    <citation type="submission" date="2019-11" db="EMBL/GenBank/DDBJ databases">
        <title>Draft genome sequences of five Paenibacillus species of dairy origin.</title>
        <authorList>
            <person name="Olajide A.M."/>
            <person name="Chen S."/>
            <person name="Lapointe G."/>
        </authorList>
    </citation>
    <scope>NUCLEOTIDE SEQUENCE [LARGE SCALE GENOMIC DNA]</scope>
    <source>
        <strain evidence="7 8">2CS3</strain>
    </source>
</reference>
<dbReference type="InterPro" id="IPR017871">
    <property type="entry name" value="ABC_transporter-like_CS"/>
</dbReference>
<sequence length="240" mass="25843">MTAILEVKAASAAYGQIQALRDVNLDVYEGEVVALIGSNGAGKSTLLKTISGIIRPTNGEIRFNGAPIHQEQTHVIVKSGLVHVPEGRAILKRMTIEDNLLTGGMYASKHDTPHLLAHVYDIFPLLRDRRQHPAGTLSGGQQQMLAIARGLMAQPKLLMLDEPSLGLAPLVIKEIFGLIQTLKASGMTILLVEQNARQALRIADRGYVIENGGIKLADRANALLHNDMILQAYLGGAHSA</sequence>
<dbReference type="GO" id="GO:0015807">
    <property type="term" value="P:L-amino acid transport"/>
    <property type="evidence" value="ECO:0007669"/>
    <property type="project" value="TreeGrafter"/>
</dbReference>
<feature type="domain" description="ABC transporter" evidence="6">
    <location>
        <begin position="5"/>
        <end position="236"/>
    </location>
</feature>
<gene>
    <name evidence="7" type="ORF">GNP93_01650</name>
</gene>
<keyword evidence="8" id="KW-1185">Reference proteome</keyword>
<evidence type="ECO:0000313" key="7">
    <source>
        <dbReference type="EMBL" id="MUG69372.1"/>
    </source>
</evidence>
<dbReference type="AlphaFoldDB" id="A0A7X3CRW3"/>
<dbReference type="InterPro" id="IPR027417">
    <property type="entry name" value="P-loop_NTPase"/>
</dbReference>
<proteinExistence type="inferred from homology"/>
<evidence type="ECO:0000256" key="3">
    <source>
        <dbReference type="ARBA" id="ARBA00022741"/>
    </source>
</evidence>